<protein>
    <submittedName>
        <fullName evidence="1">Uncharacterized protein</fullName>
    </submittedName>
</protein>
<reference evidence="1 2" key="1">
    <citation type="submission" date="2018-03" db="EMBL/GenBank/DDBJ databases">
        <title>Draft genome of Nitrosomonas supralitoralis APG5.</title>
        <authorList>
            <person name="Urakawa H."/>
            <person name="Lopez J.V."/>
        </authorList>
    </citation>
    <scope>NUCLEOTIDE SEQUENCE [LARGE SCALE GENOMIC DNA]</scope>
    <source>
        <strain evidence="1 2">APG5</strain>
    </source>
</reference>
<sequence>MNFTEYLFDKDVISDIIHERKKGLVANRGFSNLLSFGLSVIADRLAKDRLRYRDYGPYWWALKDVMNANGYQLGNQSDPLIKKAYHGDTDLETLIMADEFRSEYLKSEIIHSNKFMLDSESGEFWTLFDIDMETPERK</sequence>
<dbReference type="AlphaFoldDB" id="A0A2P7NQZ2"/>
<dbReference type="Proteomes" id="UP000241912">
    <property type="component" value="Unassembled WGS sequence"/>
</dbReference>
<evidence type="ECO:0000313" key="1">
    <source>
        <dbReference type="EMBL" id="PSJ15883.1"/>
    </source>
</evidence>
<name>A0A2P7NQZ2_9PROT</name>
<gene>
    <name evidence="1" type="ORF">C7H79_16570</name>
</gene>
<keyword evidence="2" id="KW-1185">Reference proteome</keyword>
<dbReference type="EMBL" id="PXXU01000112">
    <property type="protein sequence ID" value="PSJ15883.1"/>
    <property type="molecule type" value="Genomic_DNA"/>
</dbReference>
<dbReference type="OrthoDB" id="9151442at2"/>
<accession>A0A2P7NQZ2</accession>
<comment type="caution">
    <text evidence="1">The sequence shown here is derived from an EMBL/GenBank/DDBJ whole genome shotgun (WGS) entry which is preliminary data.</text>
</comment>
<dbReference type="RefSeq" id="WP_106708351.1">
    <property type="nucleotide sequence ID" value="NZ_PXXU01000112.1"/>
</dbReference>
<evidence type="ECO:0000313" key="2">
    <source>
        <dbReference type="Proteomes" id="UP000241912"/>
    </source>
</evidence>
<proteinExistence type="predicted"/>
<organism evidence="1 2">
    <name type="scientific">Nitrosomonas supralitoralis</name>
    <dbReference type="NCBI Taxonomy" id="2116706"/>
    <lineage>
        <taxon>Bacteria</taxon>
        <taxon>Pseudomonadati</taxon>
        <taxon>Pseudomonadota</taxon>
        <taxon>Betaproteobacteria</taxon>
        <taxon>Nitrosomonadales</taxon>
        <taxon>Nitrosomonadaceae</taxon>
        <taxon>Nitrosomonas</taxon>
    </lineage>
</organism>